<feature type="compositionally biased region" description="Polar residues" evidence="1">
    <location>
        <begin position="787"/>
        <end position="797"/>
    </location>
</feature>
<feature type="compositionally biased region" description="Basic and acidic residues" evidence="1">
    <location>
        <begin position="457"/>
        <end position="467"/>
    </location>
</feature>
<dbReference type="EMBL" id="CAJPWZ010001692">
    <property type="protein sequence ID" value="CAG2221726.1"/>
    <property type="molecule type" value="Genomic_DNA"/>
</dbReference>
<sequence length="1206" mass="135762">MTGLVEMASVPPWKLGLSNCNGDFEEFNEIDRNHSDSNTHMNEMLDIPTWKRELMSKKTKNVIQESKKTCVFDSSSISPVIDTNSNGIKSPHEPSKLEEKVNNVYPVKSDTSTSSVISSNSKMGTTAKSYEEKDYKDEPIRNSIETSHLKHVHSNPFFERLGVDHPHGHIYNDSAQSDMTNGITGDDNDMNEEYAPNSGFVDKLRLKFSKLREKSEKSNFKSSRRFASLESLVDVGKSKHDVKSTFEKAGDKNQRQHDNIKKTADYNIRTKLRSAPPPPVHRPRVSSTGSTTNDVVVAKNEQHVSSDFMKGRDDIVIIEHEVKDKPTKVKKTKDIPEAGSVHSLKEGKAKTDLPKPNTVITFRSLFEKRVTNTPKLPDFYASKFNLPKGKVPPKPAVPPRRVSQSAIETSSKVEKETIPNEKIESESEKDISTKKSSDMIEPTPAQTVKDLSQMFKQKPDRPFESPKTKRRSPEKKAIFDSSVITPVRNGVKEDDIIISLKEDSKDLSPRSGTIDKPAHPRKKPERVNRPKISPQSSVEEKSYKISKPIVSSQTSIEEVKRSSKEVNLNAEDKKPEDSTTLFPKRKQIFDSSFITETVSSPVAPPRVKGQKPKKQAPSIEDAEKNKTISSQSQKQTDSIKLKDRNEQEKPVNSRNVFSVEEINERNKQKQLEAEKHLQKISQKSVKVENNRKISNIPKDEDSKNNDTPTRGLPSIIANRLNKTDNNVNIGKGIIPLSSAKDESSEEEEEPRLVKPSHLRSTKSSSPNVPNKNNEENSSETLNFKNVLKSSKNNQVPRTNIDDLIGGRKNKKPSAVFDSSNIAVSPATNGVPPLNLSDLVNDKPLGHPYQEGYIATKIAPCNYVFEGAGVKLKTTPLVKRRTDKGKIKFHEDPRLHEYQSEGAALHDYLAQNPHEEVEAKKQHEETTVTMSLGGSLGDESSDDVDEPTTPREDSTIKSNTPLGGLSAVYDVHTKLYNINSTVYDVHTKLYSINSSVYDVHTKLYSINSTVYDVHTKLYSINSTVYDVHTKLYSINSTVYDVHTKLYSINSTVYDVHTKLYSINSQYMMYTPNCTASIPQYMMYTPNCTASILQYMMYTPNCTASIPQYMMYTPNCTASIPQYMMYTPNCTASIPNKGINKDEDGELTNYRSKYQTEDFQFGMSFSEPEPEPKKEEVEIEDYENRDIQPADEDSTINYTDSSITDMLF</sequence>
<feature type="compositionally biased region" description="Basic and acidic residues" evidence="1">
    <location>
        <begin position="490"/>
        <end position="508"/>
    </location>
</feature>
<organism evidence="2 3">
    <name type="scientific">Mytilus edulis</name>
    <name type="common">Blue mussel</name>
    <dbReference type="NCBI Taxonomy" id="6550"/>
    <lineage>
        <taxon>Eukaryota</taxon>
        <taxon>Metazoa</taxon>
        <taxon>Spiralia</taxon>
        <taxon>Lophotrochozoa</taxon>
        <taxon>Mollusca</taxon>
        <taxon>Bivalvia</taxon>
        <taxon>Autobranchia</taxon>
        <taxon>Pteriomorphia</taxon>
        <taxon>Mytilida</taxon>
        <taxon>Mytiloidea</taxon>
        <taxon>Mytilidae</taxon>
        <taxon>Mytilinae</taxon>
        <taxon>Mytilus</taxon>
    </lineage>
</organism>
<evidence type="ECO:0000313" key="3">
    <source>
        <dbReference type="Proteomes" id="UP000683360"/>
    </source>
</evidence>
<feature type="region of interest" description="Disordered" evidence="1">
    <location>
        <begin position="737"/>
        <end position="811"/>
    </location>
</feature>
<evidence type="ECO:0000313" key="2">
    <source>
        <dbReference type="EMBL" id="CAG2221726.1"/>
    </source>
</evidence>
<feature type="region of interest" description="Disordered" evidence="1">
    <location>
        <begin position="271"/>
        <end position="291"/>
    </location>
</feature>
<comment type="caution">
    <text evidence="2">The sequence shown here is derived from an EMBL/GenBank/DDBJ whole genome shotgun (WGS) entry which is preliminary data.</text>
</comment>
<feature type="compositionally biased region" description="Basic and acidic residues" evidence="1">
    <location>
        <begin position="557"/>
        <end position="577"/>
    </location>
</feature>
<dbReference type="Proteomes" id="UP000683360">
    <property type="component" value="Unassembled WGS sequence"/>
</dbReference>
<feature type="region of interest" description="Disordered" evidence="1">
    <location>
        <begin position="386"/>
        <end position="714"/>
    </location>
</feature>
<evidence type="ECO:0000256" key="1">
    <source>
        <dbReference type="SAM" id="MobiDB-lite"/>
    </source>
</evidence>
<feature type="compositionally biased region" description="Basic and acidic residues" evidence="1">
    <location>
        <begin position="685"/>
        <end position="704"/>
    </location>
</feature>
<feature type="compositionally biased region" description="Basic and acidic residues" evidence="1">
    <location>
        <begin position="637"/>
        <end position="651"/>
    </location>
</feature>
<feature type="compositionally biased region" description="Low complexity" evidence="1">
    <location>
        <begin position="761"/>
        <end position="771"/>
    </location>
</feature>
<dbReference type="OrthoDB" id="6145253at2759"/>
<feature type="compositionally biased region" description="Polar residues" evidence="1">
    <location>
        <begin position="627"/>
        <end position="636"/>
    </location>
</feature>
<accession>A0A8S3SNI6</accession>
<feature type="compositionally biased region" description="Polar residues" evidence="1">
    <location>
        <begin position="589"/>
        <end position="600"/>
    </location>
</feature>
<feature type="region of interest" description="Disordered" evidence="1">
    <location>
        <begin position="930"/>
        <end position="958"/>
    </location>
</feature>
<name>A0A8S3SNI6_MYTED</name>
<keyword evidence="3" id="KW-1185">Reference proteome</keyword>
<feature type="compositionally biased region" description="Basic and acidic residues" evidence="1">
    <location>
        <begin position="662"/>
        <end position="677"/>
    </location>
</feature>
<protein>
    <submittedName>
        <fullName evidence="2">Uncharacterized protein</fullName>
    </submittedName>
</protein>
<proteinExistence type="predicted"/>
<feature type="compositionally biased region" description="Basic and acidic residues" evidence="1">
    <location>
        <begin position="1168"/>
        <end position="1186"/>
    </location>
</feature>
<dbReference type="AlphaFoldDB" id="A0A8S3SNI6"/>
<feature type="region of interest" description="Disordered" evidence="1">
    <location>
        <begin position="1161"/>
        <end position="1199"/>
    </location>
</feature>
<feature type="compositionally biased region" description="Basic and acidic residues" evidence="1">
    <location>
        <begin position="411"/>
        <end position="438"/>
    </location>
</feature>
<reference evidence="2" key="1">
    <citation type="submission" date="2021-03" db="EMBL/GenBank/DDBJ databases">
        <authorList>
            <person name="Bekaert M."/>
        </authorList>
    </citation>
    <scope>NUCLEOTIDE SEQUENCE</scope>
</reference>
<gene>
    <name evidence="2" type="ORF">MEDL_35111</name>
</gene>